<feature type="domain" description="Gal80p-like C-terminal" evidence="3">
    <location>
        <begin position="137"/>
        <end position="292"/>
    </location>
</feature>
<organism evidence="4 5">
    <name type="scientific">Exidia glandulosa HHB12029</name>
    <dbReference type="NCBI Taxonomy" id="1314781"/>
    <lineage>
        <taxon>Eukaryota</taxon>
        <taxon>Fungi</taxon>
        <taxon>Dikarya</taxon>
        <taxon>Basidiomycota</taxon>
        <taxon>Agaricomycotina</taxon>
        <taxon>Agaricomycetes</taxon>
        <taxon>Auriculariales</taxon>
        <taxon>Exidiaceae</taxon>
        <taxon>Exidia</taxon>
    </lineage>
</organism>
<dbReference type="GO" id="GO:0016491">
    <property type="term" value="F:oxidoreductase activity"/>
    <property type="evidence" value="ECO:0007669"/>
    <property type="project" value="UniProtKB-KW"/>
</dbReference>
<dbReference type="EMBL" id="KV425883">
    <property type="protein sequence ID" value="KZW03428.1"/>
    <property type="molecule type" value="Genomic_DNA"/>
</dbReference>
<dbReference type="Gene3D" id="3.30.360.10">
    <property type="entry name" value="Dihydrodipicolinate Reductase, domain 2"/>
    <property type="match status" value="1"/>
</dbReference>
<feature type="domain" description="Gfo/Idh/MocA-like oxidoreductase N-terminal" evidence="2">
    <location>
        <begin position="4"/>
        <end position="130"/>
    </location>
</feature>
<dbReference type="Proteomes" id="UP000077266">
    <property type="component" value="Unassembled WGS sequence"/>
</dbReference>
<dbReference type="STRING" id="1314781.A0A165QD01"/>
<name>A0A165QD01_EXIGL</name>
<dbReference type="InterPro" id="IPR050463">
    <property type="entry name" value="Gfo/Idh/MocA_oxidrdct_glycsds"/>
</dbReference>
<dbReference type="InterPro" id="IPR000683">
    <property type="entry name" value="Gfo/Idh/MocA-like_OxRdtase_N"/>
</dbReference>
<dbReference type="AlphaFoldDB" id="A0A165QD01"/>
<dbReference type="Pfam" id="PF01408">
    <property type="entry name" value="GFO_IDH_MocA"/>
    <property type="match status" value="1"/>
</dbReference>
<evidence type="ECO:0000259" key="3">
    <source>
        <dbReference type="Pfam" id="PF22685"/>
    </source>
</evidence>
<evidence type="ECO:0000259" key="2">
    <source>
        <dbReference type="Pfam" id="PF01408"/>
    </source>
</evidence>
<keyword evidence="1" id="KW-0560">Oxidoreductase</keyword>
<dbReference type="Gene3D" id="3.40.50.720">
    <property type="entry name" value="NAD(P)-binding Rossmann-like Domain"/>
    <property type="match status" value="1"/>
</dbReference>
<protein>
    <submittedName>
        <fullName evidence="4">NAD(P)-binding protein</fullName>
    </submittedName>
</protein>
<dbReference type="SUPFAM" id="SSF55347">
    <property type="entry name" value="Glyceraldehyde-3-phosphate dehydrogenase-like, C-terminal domain"/>
    <property type="match status" value="1"/>
</dbReference>
<sequence>MSPIRVGFVGLSASGWASIAHAGPLLKTGAYTIAAVSTSNPLSASASSEKYSSEEKKVKAYSGDTGAISNDPDVDLVAVSVKTPDHRAAVMPAIAAGKDVFVEWPLGRNFVETKEIAEAARRAGVRSMIGLQGWQSPVVKLAREWITAGKIGRVLSASWIGSKPAEQPYYSPYTVAGGEYTVDPSNGSPTFLSVFIGHNLSVITRILGPLASVSASSARMFNTVDFLSTDGKPYGNTAPNVVPDNYSFSGPLRDHDGALFSGIWRHGIPNDAGRPTLIFLIDGDKGYIKIESCDLSANVVHVVSPSKIVLNGEEHKIEDQMFGNIQRNWEAFAKGESGTWPTFDDAVDVYKHLDAIERSSEEGRRIDVGV</sequence>
<dbReference type="InParanoid" id="A0A165QD01"/>
<dbReference type="PANTHER" id="PTHR43818:SF11">
    <property type="entry name" value="BCDNA.GH03377"/>
    <property type="match status" value="1"/>
</dbReference>
<dbReference type="InterPro" id="IPR055080">
    <property type="entry name" value="Gal80p-like_C"/>
</dbReference>
<gene>
    <name evidence="4" type="ORF">EXIGLDRAFT_796621</name>
</gene>
<reference evidence="4 5" key="1">
    <citation type="journal article" date="2016" name="Mol. Biol. Evol.">
        <title>Comparative Genomics of Early-Diverging Mushroom-Forming Fungi Provides Insights into the Origins of Lignocellulose Decay Capabilities.</title>
        <authorList>
            <person name="Nagy L.G."/>
            <person name="Riley R."/>
            <person name="Tritt A."/>
            <person name="Adam C."/>
            <person name="Daum C."/>
            <person name="Floudas D."/>
            <person name="Sun H."/>
            <person name="Yadav J.S."/>
            <person name="Pangilinan J."/>
            <person name="Larsson K.H."/>
            <person name="Matsuura K."/>
            <person name="Barry K."/>
            <person name="Labutti K."/>
            <person name="Kuo R."/>
            <person name="Ohm R.A."/>
            <person name="Bhattacharya S.S."/>
            <person name="Shirouzu T."/>
            <person name="Yoshinaga Y."/>
            <person name="Martin F.M."/>
            <person name="Grigoriev I.V."/>
            <person name="Hibbett D.S."/>
        </authorList>
    </citation>
    <scope>NUCLEOTIDE SEQUENCE [LARGE SCALE GENOMIC DNA]</scope>
    <source>
        <strain evidence="4 5">HHB12029</strain>
    </source>
</reference>
<evidence type="ECO:0000313" key="4">
    <source>
        <dbReference type="EMBL" id="KZW03428.1"/>
    </source>
</evidence>
<dbReference type="PANTHER" id="PTHR43818">
    <property type="entry name" value="BCDNA.GH03377"/>
    <property type="match status" value="1"/>
</dbReference>
<dbReference type="InterPro" id="IPR036291">
    <property type="entry name" value="NAD(P)-bd_dom_sf"/>
</dbReference>
<dbReference type="SUPFAM" id="SSF51735">
    <property type="entry name" value="NAD(P)-binding Rossmann-fold domains"/>
    <property type="match status" value="1"/>
</dbReference>
<dbReference type="OrthoDB" id="64915at2759"/>
<accession>A0A165QD01</accession>
<dbReference type="Pfam" id="PF22685">
    <property type="entry name" value="Gal80p_C-like"/>
    <property type="match status" value="1"/>
</dbReference>
<proteinExistence type="predicted"/>
<keyword evidence="5" id="KW-1185">Reference proteome</keyword>
<evidence type="ECO:0000256" key="1">
    <source>
        <dbReference type="ARBA" id="ARBA00023002"/>
    </source>
</evidence>
<dbReference type="GO" id="GO:0000166">
    <property type="term" value="F:nucleotide binding"/>
    <property type="evidence" value="ECO:0007669"/>
    <property type="project" value="InterPro"/>
</dbReference>
<evidence type="ECO:0000313" key="5">
    <source>
        <dbReference type="Proteomes" id="UP000077266"/>
    </source>
</evidence>